<dbReference type="AlphaFoldDB" id="A0AAW1Q6T2"/>
<sequence length="626" mass="70276">MLIVMNPKSAQRIICIKGLMKVFDLNELLFSVARFERTFSTGASEAHSHLPRCVSSQGSLCSNEVDMNREAEQHLQQHAADLESVRAVASGLMNELEAILHEYLSFNWDRVEEVLDSNRTVLKGVGLSVPWPSHASLSTQADGSGKPPLRPQQSFTQSLANASGELNWSLPRNISTSSFDDYMIQSATSNGQLRKARSGKEIGRQRAVANWKRARNAATKKVTIEMLGAQRRFQTLYEMFAELNQHSSAMDENRSPILLLLGGGMAAGKSTVREIIGHDEFWSKVGKNAVVVEADAIKTRDIVFKQLAKQFESDASLSQFVHEYSTKAAESMLVAALNQQKDIVFDGTMTWSPFVEQTIGMARDYRNNYRRSVGYVEHENGHVTERYWEIDPENPIQTDRKRPYRIELVGVTCDAGLAVARGIWRKLRTGRSVPVSAQLRSHRLFSDNFEHIAHLVDSATLYHTGAALTTFNKAHVDLSPQIIAHRSTATRGQMLVNPPFWAEFKHKSTINDKATCRNELHHKRGAKEERFPRSQPGSMSTLRQAFRLADRRERILREKPAQSLSDVIAPLLDKLHRLDTVHSRTSSTSSERSGHFGRPPHPPLLSRLSQQSDPDRPPSPRSIHPG</sequence>
<dbReference type="EMBL" id="JALJOS010000095">
    <property type="protein sequence ID" value="KAK9816034.1"/>
    <property type="molecule type" value="Genomic_DNA"/>
</dbReference>
<proteinExistence type="predicted"/>
<protein>
    <recommendedName>
        <fullName evidence="4">Zeta toxin domain-containing protein</fullName>
    </recommendedName>
</protein>
<gene>
    <name evidence="5" type="ORF">WJX74_000855</name>
</gene>
<dbReference type="InterPro" id="IPR010488">
    <property type="entry name" value="Zeta_toxin_domain"/>
</dbReference>
<evidence type="ECO:0000313" key="6">
    <source>
        <dbReference type="Proteomes" id="UP001438707"/>
    </source>
</evidence>
<evidence type="ECO:0000256" key="3">
    <source>
        <dbReference type="SAM" id="MobiDB-lite"/>
    </source>
</evidence>
<reference evidence="5 6" key="1">
    <citation type="journal article" date="2024" name="Nat. Commun.">
        <title>Phylogenomics reveals the evolutionary origins of lichenization in chlorophyte algae.</title>
        <authorList>
            <person name="Puginier C."/>
            <person name="Libourel C."/>
            <person name="Otte J."/>
            <person name="Skaloud P."/>
            <person name="Haon M."/>
            <person name="Grisel S."/>
            <person name="Petersen M."/>
            <person name="Berrin J.G."/>
            <person name="Delaux P.M."/>
            <person name="Dal Grande F."/>
            <person name="Keller J."/>
        </authorList>
    </citation>
    <scope>NUCLEOTIDE SEQUENCE [LARGE SCALE GENOMIC DNA]</scope>
    <source>
        <strain evidence="5 6">SAG 2145</strain>
    </source>
</reference>
<evidence type="ECO:0000256" key="1">
    <source>
        <dbReference type="ARBA" id="ARBA00022741"/>
    </source>
</evidence>
<evidence type="ECO:0000259" key="4">
    <source>
        <dbReference type="Pfam" id="PF06414"/>
    </source>
</evidence>
<dbReference type="InterPro" id="IPR027417">
    <property type="entry name" value="P-loop_NTPase"/>
</dbReference>
<dbReference type="Pfam" id="PF06414">
    <property type="entry name" value="Zeta_toxin"/>
    <property type="match status" value="1"/>
</dbReference>
<dbReference type="PANTHER" id="PTHR31153">
    <property type="entry name" value="CALMODULIN CALCIUM-DEPENDENT NAD KINASE"/>
    <property type="match status" value="1"/>
</dbReference>
<feature type="region of interest" description="Disordered" evidence="3">
    <location>
        <begin position="518"/>
        <end position="541"/>
    </location>
</feature>
<feature type="region of interest" description="Disordered" evidence="3">
    <location>
        <begin position="580"/>
        <end position="626"/>
    </location>
</feature>
<dbReference type="Proteomes" id="UP001438707">
    <property type="component" value="Unassembled WGS sequence"/>
</dbReference>
<dbReference type="PANTHER" id="PTHR31153:SF1">
    <property type="entry name" value="CALMODULIN CALCIUM-DEPENDENT NAD KINASE"/>
    <property type="match status" value="1"/>
</dbReference>
<keyword evidence="1" id="KW-0547">Nucleotide-binding</keyword>
<name>A0AAW1Q6T2_9CHLO</name>
<dbReference type="GO" id="GO:0016301">
    <property type="term" value="F:kinase activity"/>
    <property type="evidence" value="ECO:0007669"/>
    <property type="project" value="InterPro"/>
</dbReference>
<evidence type="ECO:0000313" key="5">
    <source>
        <dbReference type="EMBL" id="KAK9816034.1"/>
    </source>
</evidence>
<dbReference type="Gene3D" id="3.40.50.300">
    <property type="entry name" value="P-loop containing nucleotide triphosphate hydrolases"/>
    <property type="match status" value="1"/>
</dbReference>
<comment type="caution">
    <text evidence="5">The sequence shown here is derived from an EMBL/GenBank/DDBJ whole genome shotgun (WGS) entry which is preliminary data.</text>
</comment>
<feature type="domain" description="Zeta toxin" evidence="4">
    <location>
        <begin position="246"/>
        <end position="379"/>
    </location>
</feature>
<dbReference type="GO" id="GO:0005524">
    <property type="term" value="F:ATP binding"/>
    <property type="evidence" value="ECO:0007669"/>
    <property type="project" value="UniProtKB-KW"/>
</dbReference>
<organism evidence="5 6">
    <name type="scientific">Apatococcus lobatus</name>
    <dbReference type="NCBI Taxonomy" id="904363"/>
    <lineage>
        <taxon>Eukaryota</taxon>
        <taxon>Viridiplantae</taxon>
        <taxon>Chlorophyta</taxon>
        <taxon>core chlorophytes</taxon>
        <taxon>Trebouxiophyceae</taxon>
        <taxon>Chlorellales</taxon>
        <taxon>Chlorellaceae</taxon>
        <taxon>Apatococcus</taxon>
    </lineage>
</organism>
<keyword evidence="6" id="KW-1185">Reference proteome</keyword>
<accession>A0AAW1Q6T2</accession>
<dbReference type="InterPro" id="IPR044802">
    <property type="entry name" value="NADKc-like"/>
</dbReference>
<evidence type="ECO:0000256" key="2">
    <source>
        <dbReference type="ARBA" id="ARBA00022840"/>
    </source>
</evidence>
<keyword evidence="2" id="KW-0067">ATP-binding</keyword>